<dbReference type="EMBL" id="SJPG01000001">
    <property type="protein sequence ID" value="TWT59941.1"/>
    <property type="molecule type" value="Genomic_DNA"/>
</dbReference>
<comment type="caution">
    <text evidence="1">The sequence shown here is derived from an EMBL/GenBank/DDBJ whole genome shotgun (WGS) entry which is preliminary data.</text>
</comment>
<gene>
    <name evidence="1" type="ORF">Pan54_06520</name>
</gene>
<reference evidence="1 2" key="1">
    <citation type="submission" date="2019-02" db="EMBL/GenBank/DDBJ databases">
        <title>Deep-cultivation of Planctomycetes and their phenomic and genomic characterization uncovers novel biology.</title>
        <authorList>
            <person name="Wiegand S."/>
            <person name="Jogler M."/>
            <person name="Boedeker C."/>
            <person name="Pinto D."/>
            <person name="Vollmers J."/>
            <person name="Rivas-Marin E."/>
            <person name="Kohn T."/>
            <person name="Peeters S.H."/>
            <person name="Heuer A."/>
            <person name="Rast P."/>
            <person name="Oberbeckmann S."/>
            <person name="Bunk B."/>
            <person name="Jeske O."/>
            <person name="Meyerdierks A."/>
            <person name="Storesund J.E."/>
            <person name="Kallscheuer N."/>
            <person name="Luecker S."/>
            <person name="Lage O.M."/>
            <person name="Pohl T."/>
            <person name="Merkel B.J."/>
            <person name="Hornburger P."/>
            <person name="Mueller R.-W."/>
            <person name="Bruemmer F."/>
            <person name="Labrenz M."/>
            <person name="Spormann A.M."/>
            <person name="Op Den Camp H."/>
            <person name="Overmann J."/>
            <person name="Amann R."/>
            <person name="Jetten M.S.M."/>
            <person name="Mascher T."/>
            <person name="Medema M.H."/>
            <person name="Devos D.P."/>
            <person name="Kaster A.-K."/>
            <person name="Ovreas L."/>
            <person name="Rohde M."/>
            <person name="Galperin M.Y."/>
            <person name="Jogler C."/>
        </authorList>
    </citation>
    <scope>NUCLEOTIDE SEQUENCE [LARGE SCALE GENOMIC DNA]</scope>
    <source>
        <strain evidence="1 2">Pan54</strain>
    </source>
</reference>
<sequence>MSPSSYFKTVLFIVVLIVFSGCSGGASGPERLAVSGSVNVDDAPLQFAKIEFHPNTGDLANSPTAFGYIEDGKYEISEITGAVVGPHDVIIRPLQVNNDDDSEEAGEIVLGEYLGVAKVEKNGENVFNFQFKQAEMRPDRNAVEE</sequence>
<dbReference type="AlphaFoldDB" id="A0A5C5XBY3"/>
<evidence type="ECO:0000313" key="2">
    <source>
        <dbReference type="Proteomes" id="UP000316095"/>
    </source>
</evidence>
<protein>
    <recommendedName>
        <fullName evidence="3">Lipoprotein</fullName>
    </recommendedName>
</protein>
<name>A0A5C5XBY3_9PLAN</name>
<organism evidence="1 2">
    <name type="scientific">Rubinisphaera italica</name>
    <dbReference type="NCBI Taxonomy" id="2527969"/>
    <lineage>
        <taxon>Bacteria</taxon>
        <taxon>Pseudomonadati</taxon>
        <taxon>Planctomycetota</taxon>
        <taxon>Planctomycetia</taxon>
        <taxon>Planctomycetales</taxon>
        <taxon>Planctomycetaceae</taxon>
        <taxon>Rubinisphaera</taxon>
    </lineage>
</organism>
<evidence type="ECO:0000313" key="1">
    <source>
        <dbReference type="EMBL" id="TWT59941.1"/>
    </source>
</evidence>
<dbReference type="OrthoDB" id="268029at2"/>
<evidence type="ECO:0008006" key="3">
    <source>
        <dbReference type="Google" id="ProtNLM"/>
    </source>
</evidence>
<proteinExistence type="predicted"/>
<accession>A0A5C5XBY3</accession>
<keyword evidence="2" id="KW-1185">Reference proteome</keyword>
<dbReference type="Proteomes" id="UP000316095">
    <property type="component" value="Unassembled WGS sequence"/>
</dbReference>
<dbReference type="RefSeq" id="WP_146502117.1">
    <property type="nucleotide sequence ID" value="NZ_SJPG01000001.1"/>
</dbReference>